<evidence type="ECO:0000313" key="1">
    <source>
        <dbReference type="EMBL" id="MFC0522848.1"/>
    </source>
</evidence>
<accession>A0ABV6LKC3</accession>
<dbReference type="PANTHER" id="PTHR33639">
    <property type="entry name" value="THIOL-DISULFIDE OXIDOREDUCTASE DCC"/>
    <property type="match status" value="1"/>
</dbReference>
<name>A0ABV6LKC3_9BACI</name>
<protein>
    <submittedName>
        <fullName evidence="1">Thiol-disulfide oxidoreductase DCC family protein</fullName>
    </submittedName>
</protein>
<proteinExistence type="predicted"/>
<dbReference type="InterPro" id="IPR052927">
    <property type="entry name" value="DCC_oxidoreductase"/>
</dbReference>
<evidence type="ECO:0000313" key="2">
    <source>
        <dbReference type="Proteomes" id="UP001589836"/>
    </source>
</evidence>
<dbReference type="Proteomes" id="UP001589836">
    <property type="component" value="Unassembled WGS sequence"/>
</dbReference>
<comment type="caution">
    <text evidence="1">The sequence shown here is derived from an EMBL/GenBank/DDBJ whole genome shotgun (WGS) entry which is preliminary data.</text>
</comment>
<reference evidence="1 2" key="1">
    <citation type="submission" date="2024-09" db="EMBL/GenBank/DDBJ databases">
        <authorList>
            <person name="Sun Q."/>
            <person name="Mori K."/>
        </authorList>
    </citation>
    <scope>NUCLEOTIDE SEQUENCE [LARGE SCALE GENOMIC DNA]</scope>
    <source>
        <strain evidence="1 2">NCAIM B.02529</strain>
    </source>
</reference>
<dbReference type="RefSeq" id="WP_377345374.1">
    <property type="nucleotide sequence ID" value="NZ_JBHLTP010000003.1"/>
</dbReference>
<gene>
    <name evidence="1" type="ORF">ACFFGV_04490</name>
</gene>
<keyword evidence="2" id="KW-1185">Reference proteome</keyword>
<dbReference type="EMBL" id="JBHLTP010000003">
    <property type="protein sequence ID" value="MFC0522848.1"/>
    <property type="molecule type" value="Genomic_DNA"/>
</dbReference>
<dbReference type="Pfam" id="PF04134">
    <property type="entry name" value="DCC1-like"/>
    <property type="match status" value="1"/>
</dbReference>
<dbReference type="InterPro" id="IPR007263">
    <property type="entry name" value="DCC1-like"/>
</dbReference>
<organism evidence="1 2">
    <name type="scientific">Pontibacillus salicampi</name>
    <dbReference type="NCBI Taxonomy" id="1449801"/>
    <lineage>
        <taxon>Bacteria</taxon>
        <taxon>Bacillati</taxon>
        <taxon>Bacillota</taxon>
        <taxon>Bacilli</taxon>
        <taxon>Bacillales</taxon>
        <taxon>Bacillaceae</taxon>
        <taxon>Pontibacillus</taxon>
    </lineage>
</organism>
<dbReference type="PANTHER" id="PTHR33639:SF2">
    <property type="entry name" value="DUF393 DOMAIN-CONTAINING PROTEIN"/>
    <property type="match status" value="1"/>
</dbReference>
<sequence length="131" mass="15448">MKQKIILFDGVCNFCDGAVQFIIKRDKKEQFYFASLQGEEGQRLVDEYEVDKQTDSIILLEKNHVYTKSTASLRILKEMSGLWKLLYILIAVPPFIRNKMYDLLARNRYKWFGKKSECTLPSPSVRKRFLD</sequence>